<evidence type="ECO:0000256" key="3">
    <source>
        <dbReference type="SAM" id="Phobius"/>
    </source>
</evidence>
<dbReference type="Proteomes" id="UP000683559">
    <property type="component" value="Chromosome"/>
</dbReference>
<feature type="domain" description="CusB-like beta-barrel" evidence="5">
    <location>
        <begin position="251"/>
        <end position="295"/>
    </location>
</feature>
<feature type="domain" description="Multidrug resistance protein MdtA-like barrel-sandwich hybrid" evidence="4">
    <location>
        <begin position="62"/>
        <end position="247"/>
    </location>
</feature>
<keyword evidence="2" id="KW-0175">Coiled coil</keyword>
<keyword evidence="7" id="KW-1185">Reference proteome</keyword>
<dbReference type="RefSeq" id="WP_217287977.1">
    <property type="nucleotide sequence ID" value="NZ_CP077683.1"/>
</dbReference>
<evidence type="ECO:0000256" key="1">
    <source>
        <dbReference type="ARBA" id="ARBA00004196"/>
    </source>
</evidence>
<dbReference type="PANTHER" id="PTHR30386:SF19">
    <property type="entry name" value="MULTIDRUG EXPORT PROTEIN EMRA-RELATED"/>
    <property type="match status" value="1"/>
</dbReference>
<evidence type="ECO:0000259" key="4">
    <source>
        <dbReference type="Pfam" id="PF25917"/>
    </source>
</evidence>
<evidence type="ECO:0000259" key="5">
    <source>
        <dbReference type="Pfam" id="PF25954"/>
    </source>
</evidence>
<reference evidence="6 7" key="1">
    <citation type="submission" date="2021-06" db="EMBL/GenBank/DDBJ databases">
        <title>Gemonas diversity in paddy soil.</title>
        <authorList>
            <person name="Liu G."/>
        </authorList>
    </citation>
    <scope>NUCLEOTIDE SEQUENCE [LARGE SCALE GENOMIC DNA]</scope>
    <source>
        <strain evidence="6 7">RG2</strain>
    </source>
</reference>
<dbReference type="InterPro" id="IPR058625">
    <property type="entry name" value="MdtA-like_BSH"/>
</dbReference>
<protein>
    <submittedName>
        <fullName evidence="6">HlyD family secretion protein</fullName>
    </submittedName>
</protein>
<feature type="coiled-coil region" evidence="2">
    <location>
        <begin position="128"/>
        <end position="179"/>
    </location>
</feature>
<dbReference type="PANTHER" id="PTHR30386">
    <property type="entry name" value="MEMBRANE FUSION SUBUNIT OF EMRAB-TOLC MULTIDRUG EFFLUX PUMP"/>
    <property type="match status" value="1"/>
</dbReference>
<dbReference type="Pfam" id="PF25954">
    <property type="entry name" value="Beta-barrel_RND_2"/>
    <property type="match status" value="1"/>
</dbReference>
<evidence type="ECO:0000313" key="6">
    <source>
        <dbReference type="EMBL" id="QXE91392.1"/>
    </source>
</evidence>
<keyword evidence="3" id="KW-1133">Transmembrane helix</keyword>
<dbReference type="Pfam" id="PF25917">
    <property type="entry name" value="BSH_RND"/>
    <property type="match status" value="1"/>
</dbReference>
<name>A0ABX8LKK8_9BACT</name>
<gene>
    <name evidence="6" type="ORF">KP001_02270</name>
</gene>
<feature type="transmembrane region" description="Helical" evidence="3">
    <location>
        <begin position="21"/>
        <end position="43"/>
    </location>
</feature>
<accession>A0ABX8LKK8</accession>
<dbReference type="EMBL" id="CP077683">
    <property type="protein sequence ID" value="QXE91392.1"/>
    <property type="molecule type" value="Genomic_DNA"/>
</dbReference>
<organism evidence="6 7">
    <name type="scientific">Geomonas subterranea</name>
    <dbReference type="NCBI Taxonomy" id="2847989"/>
    <lineage>
        <taxon>Bacteria</taxon>
        <taxon>Pseudomonadati</taxon>
        <taxon>Thermodesulfobacteriota</taxon>
        <taxon>Desulfuromonadia</taxon>
        <taxon>Geobacterales</taxon>
        <taxon>Geobacteraceae</taxon>
        <taxon>Geomonas</taxon>
    </lineage>
</organism>
<dbReference type="InterPro" id="IPR058792">
    <property type="entry name" value="Beta-barrel_RND_2"/>
</dbReference>
<proteinExistence type="predicted"/>
<evidence type="ECO:0000256" key="2">
    <source>
        <dbReference type="SAM" id="Coils"/>
    </source>
</evidence>
<keyword evidence="3" id="KW-0812">Transmembrane</keyword>
<sequence>MDQVLEDDIPMPQAAPVPARYRALFFALALTALAAAGSVRWWLWEAGHVRTDNAFVEGSSTAISPRVGGMVRRVLVQDNQYVRHGELLVELEPEDFGIAVRKAEADLGVVRDESSADLSRIGGAEAAADIARVRLAQAERDLKRAEELFRQDIVAREQVEQLATARLTAQHQLKEAEQAWRKARAEAGLERSVSATAKVRAKQAALEEARRQLAFTRIVAPCDGYVTRKAVEPGSNVEAGRTLLTLVSLQQIWVTANLKEGQVAGVRPGLRVSLTADAYPGRTFHGRVDSIMAGAGAAFSVLPPENATGNFVKVVQRIPVKIALEPGSDPGHLLRVGMSVVPTIELEPEHKQVAGAPFVPPPVPLP</sequence>
<keyword evidence="3" id="KW-0472">Membrane</keyword>
<evidence type="ECO:0000313" key="7">
    <source>
        <dbReference type="Proteomes" id="UP000683559"/>
    </source>
</evidence>
<dbReference type="InterPro" id="IPR050739">
    <property type="entry name" value="MFP"/>
</dbReference>
<comment type="subcellular location">
    <subcellularLocation>
        <location evidence="1">Cell envelope</location>
    </subcellularLocation>
</comment>